<feature type="domain" description="CENP-V/GFA" evidence="5">
    <location>
        <begin position="2"/>
        <end position="115"/>
    </location>
</feature>
<dbReference type="PANTHER" id="PTHR33337">
    <property type="entry name" value="GFA DOMAIN-CONTAINING PROTEIN"/>
    <property type="match status" value="1"/>
</dbReference>
<dbReference type="GO" id="GO:0016846">
    <property type="term" value="F:carbon-sulfur lyase activity"/>
    <property type="evidence" value="ECO:0007669"/>
    <property type="project" value="InterPro"/>
</dbReference>
<organism evidence="6 7">
    <name type="scientific">Mesorhizobium huakuii</name>
    <dbReference type="NCBI Taxonomy" id="28104"/>
    <lineage>
        <taxon>Bacteria</taxon>
        <taxon>Pseudomonadati</taxon>
        <taxon>Pseudomonadota</taxon>
        <taxon>Alphaproteobacteria</taxon>
        <taxon>Hyphomicrobiales</taxon>
        <taxon>Phyllobacteriaceae</taxon>
        <taxon>Mesorhizobium</taxon>
    </lineage>
</organism>
<dbReference type="InterPro" id="IPR011057">
    <property type="entry name" value="Mss4-like_sf"/>
</dbReference>
<proteinExistence type="inferred from homology"/>
<evidence type="ECO:0000256" key="3">
    <source>
        <dbReference type="ARBA" id="ARBA00022833"/>
    </source>
</evidence>
<dbReference type="InterPro" id="IPR006913">
    <property type="entry name" value="CENP-V/GFA"/>
</dbReference>
<keyword evidence="4" id="KW-0456">Lyase</keyword>
<sequence length="129" mass="14202">MTKGSCLCGAVAYEVHGDLRPIVACHCNQCRKASGHYVAATQAELKDVVIKGDTLKWFQSSETAKRGFCSNCGSNLFWQGFGRPHISIWAGTIDGPTKLRMESQLYPESAGDYYDLPDIPVVEQSSLRE</sequence>
<protein>
    <submittedName>
        <fullName evidence="6">GFA family protein</fullName>
    </submittedName>
</protein>
<name>A0A7G6T6M8_9HYPH</name>
<accession>A0A7G6T6M8</accession>
<comment type="similarity">
    <text evidence="1">Belongs to the Gfa family.</text>
</comment>
<evidence type="ECO:0000313" key="7">
    <source>
        <dbReference type="Proteomes" id="UP000515465"/>
    </source>
</evidence>
<evidence type="ECO:0000259" key="5">
    <source>
        <dbReference type="PROSITE" id="PS51891"/>
    </source>
</evidence>
<keyword evidence="3" id="KW-0862">Zinc</keyword>
<reference evidence="7" key="1">
    <citation type="journal article" date="2020" name="Mol. Plant Microbe">
        <title>Rhizobial microsymbionts of the narrowly endemic Oxytropis species growing in Kamchatka are characterized by significant genetic diversity and possess a set of genes that are associated with T3SS and T6SS secretion systems and can affect the development of symbiosis.</title>
        <authorList>
            <person name="Safronova V."/>
            <person name="Guro P."/>
            <person name="Sazanova A."/>
            <person name="Kuznetsova I."/>
            <person name="Belimov A."/>
            <person name="Yakubov V."/>
            <person name="Chirak E."/>
            <person name="Afonin A."/>
            <person name="Gogolev Y."/>
            <person name="Andronov E."/>
            <person name="Tikhonovich I."/>
        </authorList>
    </citation>
    <scope>NUCLEOTIDE SEQUENCE [LARGE SCALE GENOMIC DNA]</scope>
    <source>
        <strain evidence="7">583</strain>
        <plasmid evidence="7">p_1</plasmid>
    </source>
</reference>
<dbReference type="Gene3D" id="3.90.1590.10">
    <property type="entry name" value="glutathione-dependent formaldehyde- activating enzyme (gfa)"/>
    <property type="match status" value="1"/>
</dbReference>
<evidence type="ECO:0000313" key="6">
    <source>
        <dbReference type="EMBL" id="QND62410.1"/>
    </source>
</evidence>
<evidence type="ECO:0000256" key="4">
    <source>
        <dbReference type="ARBA" id="ARBA00023239"/>
    </source>
</evidence>
<dbReference type="PANTHER" id="PTHR33337:SF40">
    <property type="entry name" value="CENP-V_GFA DOMAIN-CONTAINING PROTEIN-RELATED"/>
    <property type="match status" value="1"/>
</dbReference>
<dbReference type="PROSITE" id="PS51891">
    <property type="entry name" value="CENP_V_GFA"/>
    <property type="match status" value="1"/>
</dbReference>
<dbReference type="SUPFAM" id="SSF51316">
    <property type="entry name" value="Mss4-like"/>
    <property type="match status" value="1"/>
</dbReference>
<dbReference type="GO" id="GO:0046872">
    <property type="term" value="F:metal ion binding"/>
    <property type="evidence" value="ECO:0007669"/>
    <property type="project" value="UniProtKB-KW"/>
</dbReference>
<geneLocation type="plasmid" evidence="6 7">
    <name>p_1</name>
</geneLocation>
<keyword evidence="6" id="KW-0614">Plasmid</keyword>
<evidence type="ECO:0000256" key="1">
    <source>
        <dbReference type="ARBA" id="ARBA00005495"/>
    </source>
</evidence>
<dbReference type="Pfam" id="PF04828">
    <property type="entry name" value="GFA"/>
    <property type="match status" value="1"/>
</dbReference>
<dbReference type="AlphaFoldDB" id="A0A7G6T6M8"/>
<keyword evidence="2" id="KW-0479">Metal-binding</keyword>
<dbReference type="Proteomes" id="UP000515465">
    <property type="component" value="Plasmid p_1"/>
</dbReference>
<dbReference type="EMBL" id="CP050299">
    <property type="protein sequence ID" value="QND62410.1"/>
    <property type="molecule type" value="Genomic_DNA"/>
</dbReference>
<evidence type="ECO:0000256" key="2">
    <source>
        <dbReference type="ARBA" id="ARBA00022723"/>
    </source>
</evidence>
<gene>
    <name evidence="6" type="ORF">HB778_39930</name>
</gene>